<keyword evidence="7" id="KW-1185">Reference proteome</keyword>
<gene>
    <name evidence="6" type="ORF">HDF17_001876</name>
</gene>
<dbReference type="FunFam" id="1.10.10.10:FF:000001">
    <property type="entry name" value="LysR family transcriptional regulator"/>
    <property type="match status" value="1"/>
</dbReference>
<dbReference type="PROSITE" id="PS50931">
    <property type="entry name" value="HTH_LYSR"/>
    <property type="match status" value="1"/>
</dbReference>
<evidence type="ECO:0000313" key="6">
    <source>
        <dbReference type="EMBL" id="NYF79556.1"/>
    </source>
</evidence>
<evidence type="ECO:0000256" key="4">
    <source>
        <dbReference type="ARBA" id="ARBA00023163"/>
    </source>
</evidence>
<dbReference type="PANTHER" id="PTHR30346">
    <property type="entry name" value="TRANSCRIPTIONAL DUAL REGULATOR HCAR-RELATED"/>
    <property type="match status" value="1"/>
</dbReference>
<dbReference type="Gene3D" id="1.10.10.10">
    <property type="entry name" value="Winged helix-like DNA-binding domain superfamily/Winged helix DNA-binding domain"/>
    <property type="match status" value="1"/>
</dbReference>
<dbReference type="GO" id="GO:0032993">
    <property type="term" value="C:protein-DNA complex"/>
    <property type="evidence" value="ECO:0007669"/>
    <property type="project" value="TreeGrafter"/>
</dbReference>
<dbReference type="InterPro" id="IPR036390">
    <property type="entry name" value="WH_DNA-bd_sf"/>
</dbReference>
<evidence type="ECO:0000313" key="7">
    <source>
        <dbReference type="Proteomes" id="UP000589520"/>
    </source>
</evidence>
<evidence type="ECO:0000256" key="3">
    <source>
        <dbReference type="ARBA" id="ARBA00023125"/>
    </source>
</evidence>
<dbReference type="Proteomes" id="UP000589520">
    <property type="component" value="Unassembled WGS sequence"/>
</dbReference>
<keyword evidence="4" id="KW-0804">Transcription</keyword>
<dbReference type="InterPro" id="IPR000847">
    <property type="entry name" value="LysR_HTH_N"/>
</dbReference>
<dbReference type="InterPro" id="IPR005119">
    <property type="entry name" value="LysR_subst-bd"/>
</dbReference>
<name>A0A7Y9TG62_9BACT</name>
<dbReference type="InterPro" id="IPR036388">
    <property type="entry name" value="WH-like_DNA-bd_sf"/>
</dbReference>
<dbReference type="CDD" id="cd08414">
    <property type="entry name" value="PBP2_LTTR_aromatics_like"/>
    <property type="match status" value="1"/>
</dbReference>
<dbReference type="RefSeq" id="WP_179490305.1">
    <property type="nucleotide sequence ID" value="NZ_JACCCW010000002.1"/>
</dbReference>
<keyword evidence="2" id="KW-0805">Transcription regulation</keyword>
<dbReference type="GO" id="GO:0003677">
    <property type="term" value="F:DNA binding"/>
    <property type="evidence" value="ECO:0007669"/>
    <property type="project" value="UniProtKB-KW"/>
</dbReference>
<comment type="similarity">
    <text evidence="1">Belongs to the LysR transcriptional regulatory family.</text>
</comment>
<evidence type="ECO:0000256" key="1">
    <source>
        <dbReference type="ARBA" id="ARBA00009437"/>
    </source>
</evidence>
<feature type="domain" description="HTH lysR-type" evidence="5">
    <location>
        <begin position="1"/>
        <end position="58"/>
    </location>
</feature>
<dbReference type="SUPFAM" id="SSF46785">
    <property type="entry name" value="Winged helix' DNA-binding domain"/>
    <property type="match status" value="1"/>
</dbReference>
<dbReference type="Pfam" id="PF03466">
    <property type="entry name" value="LysR_substrate"/>
    <property type="match status" value="1"/>
</dbReference>
<reference evidence="6 7" key="1">
    <citation type="submission" date="2020-07" db="EMBL/GenBank/DDBJ databases">
        <title>Genomic Encyclopedia of Type Strains, Phase IV (KMG-V): Genome sequencing to study the core and pangenomes of soil and plant-associated prokaryotes.</title>
        <authorList>
            <person name="Whitman W."/>
        </authorList>
    </citation>
    <scope>NUCLEOTIDE SEQUENCE [LARGE SCALE GENOMIC DNA]</scope>
    <source>
        <strain evidence="6 7">X4EP2</strain>
    </source>
</reference>
<organism evidence="6 7">
    <name type="scientific">Granulicella arctica</name>
    <dbReference type="NCBI Taxonomy" id="940613"/>
    <lineage>
        <taxon>Bacteria</taxon>
        <taxon>Pseudomonadati</taxon>
        <taxon>Acidobacteriota</taxon>
        <taxon>Terriglobia</taxon>
        <taxon>Terriglobales</taxon>
        <taxon>Acidobacteriaceae</taxon>
        <taxon>Granulicella</taxon>
    </lineage>
</organism>
<dbReference type="PRINTS" id="PR00039">
    <property type="entry name" value="HTHLYSR"/>
</dbReference>
<sequence length="304" mass="33779">MGPRQLRSFIAIAEELHFGRAAALVHLSQPALSLQIRGIEEELGVQLLIRDRRKTGLTPAGRIFLNEARELVQRTEAAIALTRRAALGEVGILRIGFISTAAAMIMPQLVKQFRTKHQHVDLDLRNVLTSDQVVLLQERKLDVGFLRVPLPTPPDIRLRVIHREPFVLLLPANHPLASVKDLKVSDCQGADFVMYSRKMAPGFHDQLMNILHTHGVTPNVVQEAAEMYTLISLVSAGMGIAIAPASIQSHHVENVVVRELREEKSRSEIAIAWNKDHVSTTAQLFLKIAFEGRPRKQKSSAAAI</sequence>
<dbReference type="EMBL" id="JACCCW010000002">
    <property type="protein sequence ID" value="NYF79556.1"/>
    <property type="molecule type" value="Genomic_DNA"/>
</dbReference>
<dbReference type="Pfam" id="PF00126">
    <property type="entry name" value="HTH_1"/>
    <property type="match status" value="1"/>
</dbReference>
<dbReference type="AlphaFoldDB" id="A0A7Y9TG62"/>
<dbReference type="PANTHER" id="PTHR30346:SF0">
    <property type="entry name" value="HCA OPERON TRANSCRIPTIONAL ACTIVATOR HCAR"/>
    <property type="match status" value="1"/>
</dbReference>
<comment type="caution">
    <text evidence="6">The sequence shown here is derived from an EMBL/GenBank/DDBJ whole genome shotgun (WGS) entry which is preliminary data.</text>
</comment>
<dbReference type="GO" id="GO:0003700">
    <property type="term" value="F:DNA-binding transcription factor activity"/>
    <property type="evidence" value="ECO:0007669"/>
    <property type="project" value="InterPro"/>
</dbReference>
<keyword evidence="3 6" id="KW-0238">DNA-binding</keyword>
<proteinExistence type="inferred from homology"/>
<protein>
    <submittedName>
        <fullName evidence="6">DNA-binding transcriptional LysR family regulator</fullName>
    </submittedName>
</protein>
<accession>A0A7Y9TG62</accession>
<dbReference type="SUPFAM" id="SSF53850">
    <property type="entry name" value="Periplasmic binding protein-like II"/>
    <property type="match status" value="1"/>
</dbReference>
<evidence type="ECO:0000256" key="2">
    <source>
        <dbReference type="ARBA" id="ARBA00023015"/>
    </source>
</evidence>
<dbReference type="Gene3D" id="3.40.190.10">
    <property type="entry name" value="Periplasmic binding protein-like II"/>
    <property type="match status" value="2"/>
</dbReference>
<evidence type="ECO:0000259" key="5">
    <source>
        <dbReference type="PROSITE" id="PS50931"/>
    </source>
</evidence>